<dbReference type="GO" id="GO:0051536">
    <property type="term" value="F:iron-sulfur cluster binding"/>
    <property type="evidence" value="ECO:0007669"/>
    <property type="project" value="InterPro"/>
</dbReference>
<dbReference type="SFLD" id="SFLDG01082">
    <property type="entry name" value="B12-binding_domain_containing"/>
    <property type="match status" value="1"/>
</dbReference>
<dbReference type="PANTHER" id="PTHR43324">
    <property type="match status" value="1"/>
</dbReference>
<dbReference type="Pfam" id="PF04055">
    <property type="entry name" value="Radical_SAM"/>
    <property type="match status" value="1"/>
</dbReference>
<sequence length="527" mass="60893">MRAAIIDGYVDEPSCLGVPPYIAPYPRYIYGMLKSAGFESGYFTIDYLREHDEIFEKLKKFDLAVIIAGIAVPGKYLGGKPLSKKELFSMGVAKRNILVGPITLELSQKERRMLEDVEIEVIEFPFEKRLFEKLGGENFDINSFAIQGAEVVRQHPDFPHIICEIETYRGCYWGRCSFCIERVHRLWFRSPEDVLKEIKALYDLGVRHFRLGRQTDFFSYMGRFDGIPKPNPEAMKKFHRAIWELCPKIKTLHLDNVNPKTVAEYPEESAEIIKTIVMYQTPGNVAAMGLESADERVVRENTLAATPEEVMLAIELINRYGRHPSYNGLPYFLPGINFVIGLKGETKETFEINYEFLEEIMKKDLLLRRINIRQVKIFPGTPMEKEGDRRLKKHRKEFLNFKKRVRENIDMPMLRKMLPKGRKITDLRVEIEGRVSYARQLATYPILVGLVGEYPRNLYVDARVVDYGYRSITAVEADLDVNKATLEQLELLLGKVGREVYIRRPIRSATELETIAGREALLYLKVS</sequence>
<dbReference type="PROSITE" id="PS51918">
    <property type="entry name" value="RADICAL_SAM"/>
    <property type="match status" value="1"/>
</dbReference>
<proteinExistence type="predicted"/>
<accession>A0A7C3MA79</accession>
<dbReference type="EMBL" id="DTLB01000023">
    <property type="protein sequence ID" value="HFW32178.1"/>
    <property type="molecule type" value="Genomic_DNA"/>
</dbReference>
<dbReference type="InterPro" id="IPR006638">
    <property type="entry name" value="Elp3/MiaA/NifB-like_rSAM"/>
</dbReference>
<evidence type="ECO:0000259" key="1">
    <source>
        <dbReference type="PROSITE" id="PS51918"/>
    </source>
</evidence>
<organism evidence="2">
    <name type="scientific">Archaeoglobus fulgidus</name>
    <dbReference type="NCBI Taxonomy" id="2234"/>
    <lineage>
        <taxon>Archaea</taxon>
        <taxon>Methanobacteriati</taxon>
        <taxon>Methanobacteriota</taxon>
        <taxon>Archaeoglobi</taxon>
        <taxon>Archaeoglobales</taxon>
        <taxon>Archaeoglobaceae</taxon>
        <taxon>Archaeoglobus</taxon>
    </lineage>
</organism>
<protein>
    <submittedName>
        <fullName evidence="2">Radical SAM protein</fullName>
    </submittedName>
</protein>
<gene>
    <name evidence="2" type="ORF">ENW66_04400</name>
</gene>
<dbReference type="AlphaFoldDB" id="A0A7C3MA79"/>
<dbReference type="InterPro" id="IPR023404">
    <property type="entry name" value="rSAM_horseshoe"/>
</dbReference>
<reference evidence="2" key="1">
    <citation type="journal article" date="2020" name="mSystems">
        <title>Genome- and Community-Level Interaction Insights into Carbon Utilization and Element Cycling Functions of Hydrothermarchaeota in Hydrothermal Sediment.</title>
        <authorList>
            <person name="Zhou Z."/>
            <person name="Liu Y."/>
            <person name="Xu W."/>
            <person name="Pan J."/>
            <person name="Luo Z.H."/>
            <person name="Li M."/>
        </authorList>
    </citation>
    <scope>NUCLEOTIDE SEQUENCE [LARGE SCALE GENOMIC DNA]</scope>
    <source>
        <strain evidence="2">SpSt-87</strain>
    </source>
</reference>
<name>A0A7C3MA79_ARCFL</name>
<dbReference type="SFLD" id="SFLDS00029">
    <property type="entry name" value="Radical_SAM"/>
    <property type="match status" value="1"/>
</dbReference>
<evidence type="ECO:0000313" key="2">
    <source>
        <dbReference type="EMBL" id="HFW32178.1"/>
    </source>
</evidence>
<dbReference type="InterPro" id="IPR058240">
    <property type="entry name" value="rSAM_sf"/>
</dbReference>
<dbReference type="SMART" id="SM00729">
    <property type="entry name" value="Elp3"/>
    <property type="match status" value="1"/>
</dbReference>
<dbReference type="Gene3D" id="3.80.30.20">
    <property type="entry name" value="tm_1862 like domain"/>
    <property type="match status" value="1"/>
</dbReference>
<feature type="domain" description="Radical SAM core" evidence="1">
    <location>
        <begin position="157"/>
        <end position="412"/>
    </location>
</feature>
<dbReference type="SUPFAM" id="SSF102114">
    <property type="entry name" value="Radical SAM enzymes"/>
    <property type="match status" value="1"/>
</dbReference>
<dbReference type="GO" id="GO:0003824">
    <property type="term" value="F:catalytic activity"/>
    <property type="evidence" value="ECO:0007669"/>
    <property type="project" value="InterPro"/>
</dbReference>
<dbReference type="PANTHER" id="PTHR43324:SF1">
    <property type="entry name" value="RADICAL SAM CORE DOMAIN-CONTAINING PROTEIN"/>
    <property type="match status" value="1"/>
</dbReference>
<dbReference type="InterPro" id="IPR007197">
    <property type="entry name" value="rSAM"/>
</dbReference>
<comment type="caution">
    <text evidence="2">The sequence shown here is derived from an EMBL/GenBank/DDBJ whole genome shotgun (WGS) entry which is preliminary data.</text>
</comment>